<organism evidence="4 5">
    <name type="scientific">Streptomyces ambofaciens (strain ATCC 23877 / 3486 / DSM 40053 / JCM 4204 / NBRC 12836 / NRRL B-2516)</name>
    <dbReference type="NCBI Taxonomy" id="278992"/>
    <lineage>
        <taxon>Bacteria</taxon>
        <taxon>Bacillati</taxon>
        <taxon>Actinomycetota</taxon>
        <taxon>Actinomycetes</taxon>
        <taxon>Kitasatosporales</taxon>
        <taxon>Streptomycetaceae</taxon>
        <taxon>Streptomyces</taxon>
    </lineage>
</organism>
<name>A0A0K2B087_STRA7</name>
<dbReference type="GO" id="GO:0031177">
    <property type="term" value="F:phosphopantetheine binding"/>
    <property type="evidence" value="ECO:0007669"/>
    <property type="project" value="InterPro"/>
</dbReference>
<dbReference type="SUPFAM" id="SSF47336">
    <property type="entry name" value="ACP-like"/>
    <property type="match status" value="1"/>
</dbReference>
<dbReference type="RefSeq" id="WP_053138555.1">
    <property type="nucleotide sequence ID" value="NZ_CP012382.1"/>
</dbReference>
<dbReference type="KEGG" id="samb:SAM23877_5644"/>
<reference evidence="5" key="1">
    <citation type="journal article" date="2015" name="J. Biotechnol.">
        <title>Complete genome sequence of Streptomyces ambofaciens ATCC 23877, the spiramycin producer.</title>
        <authorList>
            <person name="Thibessard A."/>
            <person name="Haas D."/>
            <person name="Gerbaud C."/>
            <person name="Aigle B."/>
            <person name="Lautru S."/>
            <person name="Pernodet J.L."/>
            <person name="Leblond P."/>
        </authorList>
    </citation>
    <scope>NUCLEOTIDE SEQUENCE [LARGE SCALE GENOMIC DNA]</scope>
    <source>
        <strain evidence="5">ATCC 23877 / 3486 / DSM 40053 / JCM 4204 / NBRC 12836 / NRRL B-2516</strain>
    </source>
</reference>
<dbReference type="EMBL" id="CP012382">
    <property type="protein sequence ID" value="AKZ58689.1"/>
    <property type="molecule type" value="Genomic_DNA"/>
</dbReference>
<dbReference type="AlphaFoldDB" id="A0A0K2B087"/>
<dbReference type="InterPro" id="IPR020806">
    <property type="entry name" value="PKS_PP-bd"/>
</dbReference>
<evidence type="ECO:0000259" key="3">
    <source>
        <dbReference type="PROSITE" id="PS50075"/>
    </source>
</evidence>
<evidence type="ECO:0000313" key="4">
    <source>
        <dbReference type="EMBL" id="AKZ58689.1"/>
    </source>
</evidence>
<dbReference type="InterPro" id="IPR009081">
    <property type="entry name" value="PP-bd_ACP"/>
</dbReference>
<evidence type="ECO:0000256" key="2">
    <source>
        <dbReference type="ARBA" id="ARBA00022553"/>
    </source>
</evidence>
<dbReference type="STRING" id="1889.SAM40697_5138"/>
<evidence type="ECO:0000313" key="5">
    <source>
        <dbReference type="Proteomes" id="UP000061018"/>
    </source>
</evidence>
<dbReference type="GO" id="GO:0017000">
    <property type="term" value="P:antibiotic biosynthetic process"/>
    <property type="evidence" value="ECO:0007669"/>
    <property type="project" value="UniProtKB-ARBA"/>
</dbReference>
<gene>
    <name evidence="4" type="ORF">SAM23877_5644</name>
</gene>
<keyword evidence="1" id="KW-0596">Phosphopantetheine</keyword>
<dbReference type="Pfam" id="PF00550">
    <property type="entry name" value="PP-binding"/>
    <property type="match status" value="1"/>
</dbReference>
<evidence type="ECO:0000256" key="1">
    <source>
        <dbReference type="ARBA" id="ARBA00022450"/>
    </source>
</evidence>
<protein>
    <recommendedName>
        <fullName evidence="3">Carrier domain-containing protein</fullName>
    </recommendedName>
</protein>
<dbReference type="SMART" id="SM00823">
    <property type="entry name" value="PKS_PP"/>
    <property type="match status" value="1"/>
</dbReference>
<feature type="domain" description="Carrier" evidence="3">
    <location>
        <begin position="13"/>
        <end position="90"/>
    </location>
</feature>
<accession>A0A0K2B087</accession>
<dbReference type="Gene3D" id="1.10.1200.10">
    <property type="entry name" value="ACP-like"/>
    <property type="match status" value="1"/>
</dbReference>
<dbReference type="Proteomes" id="UP000061018">
    <property type="component" value="Chromosome"/>
</dbReference>
<dbReference type="InterPro" id="IPR036736">
    <property type="entry name" value="ACP-like_sf"/>
</dbReference>
<dbReference type="PROSITE" id="PS50075">
    <property type="entry name" value="CARRIER"/>
    <property type="match status" value="1"/>
</dbReference>
<proteinExistence type="predicted"/>
<sequence length="94" mass="10098">MSSPTVEKTDAGPSPLELTAWLTERIATHLEMPAEDIRTDEPLGAYGLDSIYALTVVAEIEDHLGVTLEPTVMWDEPTVAGLVDIILAELPLAA</sequence>
<keyword evidence="2" id="KW-0597">Phosphoprotein</keyword>
<dbReference type="SMART" id="SM01294">
    <property type="entry name" value="PKS_PP_betabranch"/>
    <property type="match status" value="1"/>
</dbReference>